<dbReference type="SMART" id="SM00609">
    <property type="entry name" value="VIT"/>
    <property type="match status" value="1"/>
</dbReference>
<keyword evidence="5" id="KW-1185">Reference proteome</keyword>
<dbReference type="Pfam" id="PF08487">
    <property type="entry name" value="VIT"/>
    <property type="match status" value="1"/>
</dbReference>
<evidence type="ECO:0000313" key="4">
    <source>
        <dbReference type="EMBL" id="KIX04165.1"/>
    </source>
</evidence>
<dbReference type="SMART" id="SM00327">
    <property type="entry name" value="VWA"/>
    <property type="match status" value="1"/>
</dbReference>
<dbReference type="OrthoDB" id="1729737at2759"/>
<dbReference type="InterPro" id="IPR002035">
    <property type="entry name" value="VWF_A"/>
</dbReference>
<dbReference type="PANTHER" id="PTHR45737">
    <property type="entry name" value="VON WILLEBRAND FACTOR A DOMAIN-CONTAINING PROTEIN 5A"/>
    <property type="match status" value="1"/>
</dbReference>
<feature type="region of interest" description="Disordered" evidence="1">
    <location>
        <begin position="901"/>
        <end position="921"/>
    </location>
</feature>
<sequence>MSYYPYPYNFCGCWFPVQNAVNYTVERRYLRQVELSSSTNILATTSRTTLKQTFVNTEEKKLEEVQYTFPLYDGVSVVSFTCTVGPKTIVGVVKEKQQAREEYQEAVSRGETAGLLEQLPEASDVFTTSIGNVPPREEVHVEIVYLGELKHDAETDGSRFTVPTIIAPRYGSVSSDSADRLSSTNAVNKGGISILVDVTLEEGSIVRGLQSPSHPIAVTMGRTSAMNEDAFNNNHASATLTLGTTELDKDFIIVVLAKGNEIPRALLETHPNIPNQRAIMTTLIPKFNIPNISPEVVFVVDRSGSMNGKMELVVSAMKIFLKSLPVGVKFNICSFGSRYSFLFKKSKTYDQSSLKEALKHLDTFSANYGGTEMLNPVKETVKSRYKDLPLEVMLLTDGEIWNQNELFSFVNETKNARFFTLGIGHGASSALVEGIARAGNGFSQFVGENEKMEKRVVRMLKGALTPHVTDYTIRVTYGEEEPTPGDDDFEIVDDVEETTEEVVTDLKKPEGKKPISLFDANASEEPTNPPAGRYDNLPTIPVPKVLQAPHQIPALFPFNRTTVYLLLGSEAPRRTPKSVTLRGTSEHGPLELEIPVQDVGLGETIHQLAAKKAVHELEQGRGWLTEARNRQNKPLKSAHEGKWDLIVEREAVRLGVLFQIGGKWCSFVAVEKNAPGDDETLPAYSQTAGQGADFAGGSEPHLGSSKSSSALGSTTAAPFPPCGKSQGWQNFLFASKTQVNCRHVNSFGSVQSTGGGLFGNTNKAASTGQSGGLFSGGGLFGNNFPHQITAPPKEVFGTTPASGGTKHSGALFGSSSTSTMNGAGCALFGTSASGFGPKSGASSSRLFGDSAASCFGSGNTSHSTADPATQSFGFFGTSSLFGHSSPLGARSPAGGLFGNASASVSSASDAEPNASNAPNPERALVCLQPSSSEESPSSPFSDYPADSALAGELHCVTPPGGRRGGFGSAPRPMLAQPAPSPVPAQALGMSYGPALGAAPRQQMMAQSLNCSLDAVAPQPRLAARRRRSPMSTMFAAMSPKAESEKLKKGPAMSRLGFAAPLAKRLAPSSKRADFPQSDVDGDDDAIAFSSDKMEFDKLSLDATSNEGVDVDTSSLSDVGKMYKIIDLQSFDGSWSLSNKLLQLFGLSQDQVQNLLSGAGDDESVRATALGIAWLKIKVPAEKDVWEMVVDKAEGWIQAKIGSDKAKEVIEAAVKIC</sequence>
<dbReference type="PROSITE" id="PS51468">
    <property type="entry name" value="VIT"/>
    <property type="match status" value="1"/>
</dbReference>
<evidence type="ECO:0008006" key="6">
    <source>
        <dbReference type="Google" id="ProtNLM"/>
    </source>
</evidence>
<proteinExistence type="predicted"/>
<dbReference type="InterPro" id="IPR036465">
    <property type="entry name" value="vWFA_dom_sf"/>
</dbReference>
<dbReference type="Gene3D" id="3.40.50.410">
    <property type="entry name" value="von Willebrand factor, type A domain"/>
    <property type="match status" value="1"/>
</dbReference>
<dbReference type="RefSeq" id="XP_013271301.1">
    <property type="nucleotide sequence ID" value="XM_013415847.1"/>
</dbReference>
<dbReference type="Proteomes" id="UP000053617">
    <property type="component" value="Unassembled WGS sequence"/>
</dbReference>
<evidence type="ECO:0000313" key="5">
    <source>
        <dbReference type="Proteomes" id="UP000053617"/>
    </source>
</evidence>
<dbReference type="PANTHER" id="PTHR45737:SF6">
    <property type="entry name" value="VON WILLEBRAND FACTOR A DOMAIN-CONTAINING PROTEIN 5A"/>
    <property type="match status" value="1"/>
</dbReference>
<feature type="region of interest" description="Disordered" evidence="1">
    <location>
        <begin position="679"/>
        <end position="716"/>
    </location>
</feature>
<accession>A0A0D2J576</accession>
<evidence type="ECO:0000259" key="3">
    <source>
        <dbReference type="PROSITE" id="PS51468"/>
    </source>
</evidence>
<dbReference type="Pfam" id="PF13768">
    <property type="entry name" value="VWA_3"/>
    <property type="match status" value="1"/>
</dbReference>
<gene>
    <name evidence="4" type="ORF">Z518_07719</name>
</gene>
<dbReference type="GeneID" id="25295790"/>
<dbReference type="AlphaFoldDB" id="A0A0D2J576"/>
<feature type="compositionally biased region" description="Low complexity" evidence="1">
    <location>
        <begin position="901"/>
        <end position="910"/>
    </location>
</feature>
<feature type="compositionally biased region" description="Low complexity" evidence="1">
    <location>
        <begin position="702"/>
        <end position="716"/>
    </location>
</feature>
<dbReference type="InterPro" id="IPR013694">
    <property type="entry name" value="VIT"/>
</dbReference>
<reference evidence="4 5" key="1">
    <citation type="submission" date="2015-01" db="EMBL/GenBank/DDBJ databases">
        <title>The Genome Sequence of Rhinocladiella mackenzie CBS 650.93.</title>
        <authorList>
            <consortium name="The Broad Institute Genomics Platform"/>
            <person name="Cuomo C."/>
            <person name="de Hoog S."/>
            <person name="Gorbushina A."/>
            <person name="Stielow B."/>
            <person name="Teixiera M."/>
            <person name="Abouelleil A."/>
            <person name="Chapman S.B."/>
            <person name="Priest M."/>
            <person name="Young S.K."/>
            <person name="Wortman J."/>
            <person name="Nusbaum C."/>
            <person name="Birren B."/>
        </authorList>
    </citation>
    <scope>NUCLEOTIDE SEQUENCE [LARGE SCALE GENOMIC DNA]</scope>
    <source>
        <strain evidence="4 5">CBS 650.93</strain>
    </source>
</reference>
<dbReference type="HOGENOM" id="CLU_003826_2_0_1"/>
<protein>
    <recommendedName>
        <fullName evidence="6">von Willebrand domain-containing protein</fullName>
    </recommendedName>
</protein>
<evidence type="ECO:0000259" key="2">
    <source>
        <dbReference type="PROSITE" id="PS50234"/>
    </source>
</evidence>
<name>A0A0D2J576_9EURO</name>
<organism evidence="4 5">
    <name type="scientific">Rhinocladiella mackenziei CBS 650.93</name>
    <dbReference type="NCBI Taxonomy" id="1442369"/>
    <lineage>
        <taxon>Eukaryota</taxon>
        <taxon>Fungi</taxon>
        <taxon>Dikarya</taxon>
        <taxon>Ascomycota</taxon>
        <taxon>Pezizomycotina</taxon>
        <taxon>Eurotiomycetes</taxon>
        <taxon>Chaetothyriomycetidae</taxon>
        <taxon>Chaetothyriales</taxon>
        <taxon>Herpotrichiellaceae</taxon>
        <taxon>Rhinocladiella</taxon>
    </lineage>
</organism>
<dbReference type="VEuPathDB" id="FungiDB:Z518_07719"/>
<dbReference type="SUPFAM" id="SSF53300">
    <property type="entry name" value="vWA-like"/>
    <property type="match status" value="1"/>
</dbReference>
<feature type="domain" description="VWFA" evidence="2">
    <location>
        <begin position="295"/>
        <end position="468"/>
    </location>
</feature>
<feature type="domain" description="VIT" evidence="3">
    <location>
        <begin position="16"/>
        <end position="147"/>
    </location>
</feature>
<evidence type="ECO:0000256" key="1">
    <source>
        <dbReference type="SAM" id="MobiDB-lite"/>
    </source>
</evidence>
<dbReference type="EMBL" id="KN847479">
    <property type="protein sequence ID" value="KIX04165.1"/>
    <property type="molecule type" value="Genomic_DNA"/>
</dbReference>
<dbReference type="PROSITE" id="PS50234">
    <property type="entry name" value="VWFA"/>
    <property type="match status" value="1"/>
</dbReference>
<dbReference type="STRING" id="1442369.A0A0D2J576"/>